<protein>
    <recommendedName>
        <fullName evidence="2">Integrase</fullName>
    </recommendedName>
</protein>
<evidence type="ECO:0000313" key="1">
    <source>
        <dbReference type="EMBL" id="WTP88613.1"/>
    </source>
</evidence>
<accession>A0AAU1I0J8</accession>
<reference evidence="1" key="1">
    <citation type="submission" date="2022-10" db="EMBL/GenBank/DDBJ databases">
        <title>The complete genomes of actinobacterial strains from the NBC collection.</title>
        <authorList>
            <person name="Joergensen T.S."/>
            <person name="Alvarez Arevalo M."/>
            <person name="Sterndorff E.B."/>
            <person name="Faurdal D."/>
            <person name="Vuksanovic O."/>
            <person name="Mourched A.-S."/>
            <person name="Charusanti P."/>
            <person name="Shaw S."/>
            <person name="Blin K."/>
            <person name="Weber T."/>
        </authorList>
    </citation>
    <scope>NUCLEOTIDE SEQUENCE</scope>
    <source>
        <strain evidence="1">NBC 00180</strain>
    </source>
</reference>
<dbReference type="EMBL" id="CP108140">
    <property type="protein sequence ID" value="WTP88613.1"/>
    <property type="molecule type" value="Genomic_DNA"/>
</dbReference>
<evidence type="ECO:0008006" key="2">
    <source>
        <dbReference type="Google" id="ProtNLM"/>
    </source>
</evidence>
<sequence>MITQEILGHERAGEVTWSYTHTAAYYTGQVLAALEDGKLGVPTRKPTRRLRVMSAA</sequence>
<organism evidence="1">
    <name type="scientific">Streptomyces sp. NBC_00180</name>
    <dbReference type="NCBI Taxonomy" id="2903632"/>
    <lineage>
        <taxon>Bacteria</taxon>
        <taxon>Bacillati</taxon>
        <taxon>Actinomycetota</taxon>
        <taxon>Actinomycetes</taxon>
        <taxon>Kitasatosporales</taxon>
        <taxon>Streptomycetaceae</taxon>
        <taxon>Streptomyces</taxon>
    </lineage>
</organism>
<dbReference type="AlphaFoldDB" id="A0AAU1I0J8"/>
<gene>
    <name evidence="1" type="ORF">OG477_26115</name>
</gene>
<proteinExistence type="predicted"/>
<name>A0AAU1I0J8_9ACTN</name>